<dbReference type="GO" id="GO:0005737">
    <property type="term" value="C:cytoplasm"/>
    <property type="evidence" value="ECO:0007669"/>
    <property type="project" value="TreeGrafter"/>
</dbReference>
<dbReference type="PANTHER" id="PTHR10156">
    <property type="entry name" value="2',3'-CYCLIC-NUCLEOTIDE 3'-PHOSPHODIESTERASE"/>
    <property type="match status" value="1"/>
</dbReference>
<evidence type="ECO:0000256" key="7">
    <source>
        <dbReference type="ARBA" id="ARBA00023288"/>
    </source>
</evidence>
<organism evidence="11 12">
    <name type="scientific">Tigriopus californicus</name>
    <name type="common">Marine copepod</name>
    <dbReference type="NCBI Taxonomy" id="6832"/>
    <lineage>
        <taxon>Eukaryota</taxon>
        <taxon>Metazoa</taxon>
        <taxon>Ecdysozoa</taxon>
        <taxon>Arthropoda</taxon>
        <taxon>Crustacea</taxon>
        <taxon>Multicrustacea</taxon>
        <taxon>Hexanauplia</taxon>
        <taxon>Copepoda</taxon>
        <taxon>Harpacticoida</taxon>
        <taxon>Harpacticidae</taxon>
        <taxon>Tigriopus</taxon>
    </lineage>
</organism>
<feature type="region of interest" description="Disordered" evidence="9">
    <location>
        <begin position="1"/>
        <end position="28"/>
    </location>
</feature>
<proteinExistence type="predicted"/>
<evidence type="ECO:0000256" key="2">
    <source>
        <dbReference type="ARBA" id="ARBA00022481"/>
    </source>
</evidence>
<dbReference type="STRING" id="6832.A0A553PHY5"/>
<evidence type="ECO:0000256" key="4">
    <source>
        <dbReference type="ARBA" id="ARBA00022801"/>
    </source>
</evidence>
<keyword evidence="8" id="KW-0636">Prenylation</keyword>
<dbReference type="Gene3D" id="3.90.1740.10">
    <property type="entry name" value="2',3'-cyclic nucleotide 3'-phosphodiesterase superfamily"/>
    <property type="match status" value="1"/>
</dbReference>
<evidence type="ECO:0000256" key="8">
    <source>
        <dbReference type="ARBA" id="ARBA00023289"/>
    </source>
</evidence>
<dbReference type="Pfam" id="PF05881">
    <property type="entry name" value="CNPase"/>
    <property type="match status" value="1"/>
</dbReference>
<dbReference type="PANTHER" id="PTHR10156:SF0">
    <property type="entry name" value="2',3'-CYCLIC-NUCLEOTIDE 3'-PHOSPHODIESTERASE"/>
    <property type="match status" value="1"/>
</dbReference>
<keyword evidence="5" id="KW-0694">RNA-binding</keyword>
<sequence>MGQAWSSVDVQPQTDDPNPREPGSWTQIPEVVTRPYQRLKGLYFRSFEAPIPVITFQNSGSQTTSWNSTFLEHQPSIEFFHNNRILILLRSPCLATRQKMISAIAQSWEPQPIPALISGVEEHLKKADKQCRVQARAAFKAGQSPVVIDQGHLKPWGVVALYKSVQFWDYHVIVWEDGLQRFTPAYFAFFLGLSGSQNLWEWTQKVLIDGRRISDHSFPDLTDLSRDRFAAASRNIMHCTMKFCGKMQGSAYVDRQNVIDHIGRVEDLEIIGLVVTSRSVGAKVRLITEQTMLYEADDTMGGGEGSVDGCHISIGTTGNHRPKVIGQDMKSAAQVEREVTPTTFDLEIGVLKKFSTDLWVVSLHQSLRFPALFTGSV</sequence>
<keyword evidence="4" id="KW-0378">Hydrolase</keyword>
<dbReference type="InterPro" id="IPR047325">
    <property type="entry name" value="CNPase_cat"/>
</dbReference>
<dbReference type="InterPro" id="IPR008431">
    <property type="entry name" value="CNPase"/>
</dbReference>
<keyword evidence="7" id="KW-0449">Lipoprotein</keyword>
<dbReference type="GO" id="GO:0009214">
    <property type="term" value="P:cyclic nucleotide catabolic process"/>
    <property type="evidence" value="ECO:0007669"/>
    <property type="project" value="InterPro"/>
</dbReference>
<evidence type="ECO:0000256" key="9">
    <source>
        <dbReference type="SAM" id="MobiDB-lite"/>
    </source>
</evidence>
<feature type="compositionally biased region" description="Polar residues" evidence="9">
    <location>
        <begin position="1"/>
        <end position="16"/>
    </location>
</feature>
<gene>
    <name evidence="11" type="ORF">TCAL_00103</name>
</gene>
<dbReference type="SUPFAM" id="SSF55144">
    <property type="entry name" value="LigT-like"/>
    <property type="match status" value="1"/>
</dbReference>
<evidence type="ECO:0000256" key="5">
    <source>
        <dbReference type="ARBA" id="ARBA00022884"/>
    </source>
</evidence>
<evidence type="ECO:0000313" key="12">
    <source>
        <dbReference type="Proteomes" id="UP000318571"/>
    </source>
</evidence>
<dbReference type="GO" id="GO:0003723">
    <property type="term" value="F:RNA binding"/>
    <property type="evidence" value="ECO:0007669"/>
    <property type="project" value="UniProtKB-KW"/>
</dbReference>
<feature type="domain" description="Cyclic nucleotide phosphodiesterase catalytic" evidence="10">
    <location>
        <begin position="227"/>
        <end position="375"/>
    </location>
</feature>
<comment type="subcellular location">
    <subcellularLocation>
        <location evidence="1">Membrane</location>
        <topology evidence="1">Lipid-anchor</topology>
    </subcellularLocation>
</comment>
<evidence type="ECO:0000256" key="6">
    <source>
        <dbReference type="ARBA" id="ARBA00023136"/>
    </source>
</evidence>
<dbReference type="Proteomes" id="UP000318571">
    <property type="component" value="Chromosome 5"/>
</dbReference>
<comment type="caution">
    <text evidence="11">The sequence shown here is derived from an EMBL/GenBank/DDBJ whole genome shotgun (WGS) entry which is preliminary data.</text>
</comment>
<accession>A0A553PHY5</accession>
<reference evidence="11 12" key="1">
    <citation type="journal article" date="2018" name="Nat. Ecol. Evol.">
        <title>Genomic signatures of mitonuclear coevolution across populations of Tigriopus californicus.</title>
        <authorList>
            <person name="Barreto F.S."/>
            <person name="Watson E.T."/>
            <person name="Lima T.G."/>
            <person name="Willett C.S."/>
            <person name="Edmands S."/>
            <person name="Li W."/>
            <person name="Burton R.S."/>
        </authorList>
    </citation>
    <scope>NUCLEOTIDE SEQUENCE [LARGE SCALE GENOMIC DNA]</scope>
    <source>
        <strain evidence="11 12">San Diego</strain>
    </source>
</reference>
<evidence type="ECO:0000256" key="3">
    <source>
        <dbReference type="ARBA" id="ARBA00022553"/>
    </source>
</evidence>
<keyword evidence="6" id="KW-0472">Membrane</keyword>
<dbReference type="InterPro" id="IPR009097">
    <property type="entry name" value="Cyclic_Pdiesterase"/>
</dbReference>
<dbReference type="AlphaFoldDB" id="A0A553PHY5"/>
<keyword evidence="2" id="KW-0488">Methylation</keyword>
<dbReference type="EMBL" id="VCGU01000004">
    <property type="protein sequence ID" value="TRY77289.1"/>
    <property type="molecule type" value="Genomic_DNA"/>
</dbReference>
<dbReference type="GO" id="GO:0016020">
    <property type="term" value="C:membrane"/>
    <property type="evidence" value="ECO:0007669"/>
    <property type="project" value="UniProtKB-SubCell"/>
</dbReference>
<keyword evidence="12" id="KW-1185">Reference proteome</keyword>
<protein>
    <recommendedName>
        <fullName evidence="10">Cyclic nucleotide phosphodiesterase catalytic domain-containing protein</fullName>
    </recommendedName>
</protein>
<evidence type="ECO:0000256" key="1">
    <source>
        <dbReference type="ARBA" id="ARBA00004635"/>
    </source>
</evidence>
<dbReference type="GO" id="GO:0004113">
    <property type="term" value="F:2',3'-cyclic-nucleotide 3'-phosphodiesterase activity"/>
    <property type="evidence" value="ECO:0007669"/>
    <property type="project" value="InterPro"/>
</dbReference>
<evidence type="ECO:0000313" key="11">
    <source>
        <dbReference type="EMBL" id="TRY77289.1"/>
    </source>
</evidence>
<name>A0A553PHY5_TIGCA</name>
<keyword evidence="3" id="KW-0597">Phosphoprotein</keyword>
<evidence type="ECO:0000259" key="10">
    <source>
        <dbReference type="Pfam" id="PF05881"/>
    </source>
</evidence>